<comment type="caution">
    <text evidence="1">The sequence shown here is derived from an EMBL/GenBank/DDBJ whole genome shotgun (WGS) entry which is preliminary data.</text>
</comment>
<organism evidence="1 2">
    <name type="scientific">Coniosporium uncinatum</name>
    <dbReference type="NCBI Taxonomy" id="93489"/>
    <lineage>
        <taxon>Eukaryota</taxon>
        <taxon>Fungi</taxon>
        <taxon>Dikarya</taxon>
        <taxon>Ascomycota</taxon>
        <taxon>Pezizomycotina</taxon>
        <taxon>Dothideomycetes</taxon>
        <taxon>Dothideomycetes incertae sedis</taxon>
        <taxon>Coniosporium</taxon>
    </lineage>
</organism>
<evidence type="ECO:0000313" key="2">
    <source>
        <dbReference type="Proteomes" id="UP001186974"/>
    </source>
</evidence>
<reference evidence="1" key="1">
    <citation type="submission" date="2024-09" db="EMBL/GenBank/DDBJ databases">
        <title>Black Yeasts Isolated from many extreme environments.</title>
        <authorList>
            <person name="Coleine C."/>
            <person name="Stajich J.E."/>
            <person name="Selbmann L."/>
        </authorList>
    </citation>
    <scope>NUCLEOTIDE SEQUENCE</scope>
    <source>
        <strain evidence="1">CCFEE 5737</strain>
    </source>
</reference>
<sequence length="346" mass="38951">MALLGDPDESGFNRSLDRARKYRIRIGPSAVTCKVVQVPRSAPCANIPCQDSGARLCINELAVGILIVGSVNSWAWKRWGYLTAKNIAAMKSACYDDPTGVPGWAALSDECKERVRLAFAAGRLMDCSFTGVTERVFTFDRGEEHFNDPYGHHTFAIEYSTTSRAKCQSLRCKSSTGKIQTGELRYGYVEAWSGFALSRRWMHWACISPKEKRKLKNIFHGNYDAFPGLEDLDVEMRAKVQKTPADDDRVATAVADDRSMTEDERWERHKAQIQLVLDKEDEDWVDEEATNPWNEAELKKRQREAKDNNNSLQDTRKFPAATRPKKRTVQKSSVTGEASNAEEGAA</sequence>
<dbReference type="EMBL" id="JAWDJW010002590">
    <property type="protein sequence ID" value="KAK3077701.1"/>
    <property type="molecule type" value="Genomic_DNA"/>
</dbReference>
<gene>
    <name evidence="1" type="ORF">LTS18_009535</name>
</gene>
<name>A0ACC3DM52_9PEZI</name>
<evidence type="ECO:0000313" key="1">
    <source>
        <dbReference type="EMBL" id="KAK3077701.1"/>
    </source>
</evidence>
<proteinExistence type="predicted"/>
<keyword evidence="2" id="KW-1185">Reference proteome</keyword>
<accession>A0ACC3DM52</accession>
<dbReference type="Proteomes" id="UP001186974">
    <property type="component" value="Unassembled WGS sequence"/>
</dbReference>
<protein>
    <submittedName>
        <fullName evidence="1">Uncharacterized protein</fullName>
    </submittedName>
</protein>